<gene>
    <name evidence="2" type="ORF">HPB52_000460</name>
</gene>
<name>A0A9D4T848_RHISA</name>
<keyword evidence="3" id="KW-1185">Reference proteome</keyword>
<organism evidence="2 3">
    <name type="scientific">Rhipicephalus sanguineus</name>
    <name type="common">Brown dog tick</name>
    <name type="synonym">Ixodes sanguineus</name>
    <dbReference type="NCBI Taxonomy" id="34632"/>
    <lineage>
        <taxon>Eukaryota</taxon>
        <taxon>Metazoa</taxon>
        <taxon>Ecdysozoa</taxon>
        <taxon>Arthropoda</taxon>
        <taxon>Chelicerata</taxon>
        <taxon>Arachnida</taxon>
        <taxon>Acari</taxon>
        <taxon>Parasitiformes</taxon>
        <taxon>Ixodida</taxon>
        <taxon>Ixodoidea</taxon>
        <taxon>Ixodidae</taxon>
        <taxon>Rhipicephalinae</taxon>
        <taxon>Rhipicephalus</taxon>
        <taxon>Rhipicephalus</taxon>
    </lineage>
</organism>
<proteinExistence type="predicted"/>
<evidence type="ECO:0000256" key="1">
    <source>
        <dbReference type="SAM" id="MobiDB-lite"/>
    </source>
</evidence>
<evidence type="ECO:0000313" key="3">
    <source>
        <dbReference type="Proteomes" id="UP000821837"/>
    </source>
</evidence>
<dbReference type="EMBL" id="JABSTV010001245">
    <property type="protein sequence ID" value="KAH7981661.1"/>
    <property type="molecule type" value="Genomic_DNA"/>
</dbReference>
<evidence type="ECO:0000313" key="2">
    <source>
        <dbReference type="EMBL" id="KAH7981661.1"/>
    </source>
</evidence>
<comment type="caution">
    <text evidence="2">The sequence shown here is derived from an EMBL/GenBank/DDBJ whole genome shotgun (WGS) entry which is preliminary data.</text>
</comment>
<feature type="region of interest" description="Disordered" evidence="1">
    <location>
        <begin position="41"/>
        <end position="102"/>
    </location>
</feature>
<sequence length="164" mass="18006">MSFTASSVGYRLAAQKANGNIVNHGVGTVNGNGAHIVDPTEGTVQAPSPPPTGAAAARTRQRDLRQGQVAARRARDSEDPADTTVPFPAADSETAGPLHPTDCQQLFRRDSDRTNIKWLVIELPDKKRYHTYLGVPAFDGAKNFYTRRDLKFRELTFEVDPEED</sequence>
<dbReference type="VEuPathDB" id="VectorBase:RSAN_042522"/>
<dbReference type="Proteomes" id="UP000821837">
    <property type="component" value="Chromosome 1"/>
</dbReference>
<accession>A0A9D4T848</accession>
<protein>
    <submittedName>
        <fullName evidence="2">Uncharacterized protein</fullName>
    </submittedName>
</protein>
<reference evidence="2" key="1">
    <citation type="journal article" date="2020" name="Cell">
        <title>Large-Scale Comparative Analyses of Tick Genomes Elucidate Their Genetic Diversity and Vector Capacities.</title>
        <authorList>
            <consortium name="Tick Genome and Microbiome Consortium (TIGMIC)"/>
            <person name="Jia N."/>
            <person name="Wang J."/>
            <person name="Shi W."/>
            <person name="Du L."/>
            <person name="Sun Y."/>
            <person name="Zhan W."/>
            <person name="Jiang J.F."/>
            <person name="Wang Q."/>
            <person name="Zhang B."/>
            <person name="Ji P."/>
            <person name="Bell-Sakyi L."/>
            <person name="Cui X.M."/>
            <person name="Yuan T.T."/>
            <person name="Jiang B.G."/>
            <person name="Yang W.F."/>
            <person name="Lam T.T."/>
            <person name="Chang Q.C."/>
            <person name="Ding S.J."/>
            <person name="Wang X.J."/>
            <person name="Zhu J.G."/>
            <person name="Ruan X.D."/>
            <person name="Zhao L."/>
            <person name="Wei J.T."/>
            <person name="Ye R.Z."/>
            <person name="Que T.C."/>
            <person name="Du C.H."/>
            <person name="Zhou Y.H."/>
            <person name="Cheng J.X."/>
            <person name="Dai P.F."/>
            <person name="Guo W.B."/>
            <person name="Han X.H."/>
            <person name="Huang E.J."/>
            <person name="Li L.F."/>
            <person name="Wei W."/>
            <person name="Gao Y.C."/>
            <person name="Liu J.Z."/>
            <person name="Shao H.Z."/>
            <person name="Wang X."/>
            <person name="Wang C.C."/>
            <person name="Yang T.C."/>
            <person name="Huo Q.B."/>
            <person name="Li W."/>
            <person name="Chen H.Y."/>
            <person name="Chen S.E."/>
            <person name="Zhou L.G."/>
            <person name="Ni X.B."/>
            <person name="Tian J.H."/>
            <person name="Sheng Y."/>
            <person name="Liu T."/>
            <person name="Pan Y.S."/>
            <person name="Xia L.Y."/>
            <person name="Li J."/>
            <person name="Zhao F."/>
            <person name="Cao W.C."/>
        </authorList>
    </citation>
    <scope>NUCLEOTIDE SEQUENCE</scope>
    <source>
        <strain evidence="2">Rsan-2018</strain>
    </source>
</reference>
<reference evidence="2" key="2">
    <citation type="submission" date="2021-09" db="EMBL/GenBank/DDBJ databases">
        <authorList>
            <person name="Jia N."/>
            <person name="Wang J."/>
            <person name="Shi W."/>
            <person name="Du L."/>
            <person name="Sun Y."/>
            <person name="Zhan W."/>
            <person name="Jiang J."/>
            <person name="Wang Q."/>
            <person name="Zhang B."/>
            <person name="Ji P."/>
            <person name="Sakyi L.B."/>
            <person name="Cui X."/>
            <person name="Yuan T."/>
            <person name="Jiang B."/>
            <person name="Yang W."/>
            <person name="Lam T.T.-Y."/>
            <person name="Chang Q."/>
            <person name="Ding S."/>
            <person name="Wang X."/>
            <person name="Zhu J."/>
            <person name="Ruan X."/>
            <person name="Zhao L."/>
            <person name="Wei J."/>
            <person name="Que T."/>
            <person name="Du C."/>
            <person name="Cheng J."/>
            <person name="Dai P."/>
            <person name="Han X."/>
            <person name="Huang E."/>
            <person name="Gao Y."/>
            <person name="Liu J."/>
            <person name="Shao H."/>
            <person name="Ye R."/>
            <person name="Li L."/>
            <person name="Wei W."/>
            <person name="Wang X."/>
            <person name="Wang C."/>
            <person name="Huo Q."/>
            <person name="Li W."/>
            <person name="Guo W."/>
            <person name="Chen H."/>
            <person name="Chen S."/>
            <person name="Zhou L."/>
            <person name="Zhou L."/>
            <person name="Ni X."/>
            <person name="Tian J."/>
            <person name="Zhou Y."/>
            <person name="Sheng Y."/>
            <person name="Liu T."/>
            <person name="Pan Y."/>
            <person name="Xia L."/>
            <person name="Li J."/>
            <person name="Zhao F."/>
            <person name="Cao W."/>
        </authorList>
    </citation>
    <scope>NUCLEOTIDE SEQUENCE</scope>
    <source>
        <strain evidence="2">Rsan-2018</strain>
        <tissue evidence="2">Larvae</tissue>
    </source>
</reference>
<dbReference type="AlphaFoldDB" id="A0A9D4T848"/>